<dbReference type="AlphaFoldDB" id="A0A6J6ELL2"/>
<evidence type="ECO:0000256" key="2">
    <source>
        <dbReference type="ARBA" id="ARBA00023125"/>
    </source>
</evidence>
<dbReference type="Pfam" id="PF00440">
    <property type="entry name" value="TetR_N"/>
    <property type="match status" value="1"/>
</dbReference>
<dbReference type="SUPFAM" id="SSF46689">
    <property type="entry name" value="Homeodomain-like"/>
    <property type="match status" value="1"/>
</dbReference>
<reference evidence="5" key="1">
    <citation type="submission" date="2020-05" db="EMBL/GenBank/DDBJ databases">
        <authorList>
            <person name="Chiriac C."/>
            <person name="Salcher M."/>
            <person name="Ghai R."/>
            <person name="Kavagutti S V."/>
        </authorList>
    </citation>
    <scope>NUCLEOTIDE SEQUENCE</scope>
</reference>
<feature type="domain" description="HTH tetR-type" evidence="4">
    <location>
        <begin position="20"/>
        <end position="80"/>
    </location>
</feature>
<name>A0A6J6ELL2_9ZZZZ</name>
<dbReference type="PANTHER" id="PTHR30055">
    <property type="entry name" value="HTH-TYPE TRANSCRIPTIONAL REGULATOR RUTR"/>
    <property type="match status" value="1"/>
</dbReference>
<dbReference type="PRINTS" id="PR00455">
    <property type="entry name" value="HTHTETR"/>
</dbReference>
<keyword evidence="2" id="KW-0238">DNA-binding</keyword>
<evidence type="ECO:0000259" key="4">
    <source>
        <dbReference type="PROSITE" id="PS50977"/>
    </source>
</evidence>
<gene>
    <name evidence="5" type="ORF">UFOPK1683_00834</name>
</gene>
<dbReference type="InterPro" id="IPR001647">
    <property type="entry name" value="HTH_TetR"/>
</dbReference>
<dbReference type="InterPro" id="IPR041669">
    <property type="entry name" value="TetR_C_15"/>
</dbReference>
<keyword evidence="3" id="KW-0804">Transcription</keyword>
<evidence type="ECO:0000313" key="5">
    <source>
        <dbReference type="EMBL" id="CAB4573818.1"/>
    </source>
</evidence>
<organism evidence="5">
    <name type="scientific">freshwater metagenome</name>
    <dbReference type="NCBI Taxonomy" id="449393"/>
    <lineage>
        <taxon>unclassified sequences</taxon>
        <taxon>metagenomes</taxon>
        <taxon>ecological metagenomes</taxon>
    </lineage>
</organism>
<dbReference type="PROSITE" id="PS50977">
    <property type="entry name" value="HTH_TETR_2"/>
    <property type="match status" value="1"/>
</dbReference>
<evidence type="ECO:0000256" key="1">
    <source>
        <dbReference type="ARBA" id="ARBA00023015"/>
    </source>
</evidence>
<dbReference type="PANTHER" id="PTHR30055:SF234">
    <property type="entry name" value="HTH-TYPE TRANSCRIPTIONAL REGULATOR BETI"/>
    <property type="match status" value="1"/>
</dbReference>
<dbReference type="Gene3D" id="1.10.357.10">
    <property type="entry name" value="Tetracycline Repressor, domain 2"/>
    <property type="match status" value="1"/>
</dbReference>
<evidence type="ECO:0000256" key="3">
    <source>
        <dbReference type="ARBA" id="ARBA00023163"/>
    </source>
</evidence>
<dbReference type="GO" id="GO:0003700">
    <property type="term" value="F:DNA-binding transcription factor activity"/>
    <property type="evidence" value="ECO:0007669"/>
    <property type="project" value="TreeGrafter"/>
</dbReference>
<accession>A0A6J6ELL2</accession>
<dbReference type="InterPro" id="IPR050109">
    <property type="entry name" value="HTH-type_TetR-like_transc_reg"/>
</dbReference>
<proteinExistence type="predicted"/>
<dbReference type="InterPro" id="IPR009057">
    <property type="entry name" value="Homeodomain-like_sf"/>
</dbReference>
<dbReference type="Pfam" id="PF17918">
    <property type="entry name" value="TetR_C_15"/>
    <property type="match status" value="1"/>
</dbReference>
<keyword evidence="1" id="KW-0805">Transcription regulation</keyword>
<sequence>MSSAKARQTRTRLPKQSRAQLTVSAILEGAARVLAERGWAGFNTNAVAERAGVSIGSLYEYFPNKQAIADAIVSEHLAKGEAMLAAAATNASSKSSLETLVTSLVDGFVNLHKDDPRLHRVLSSEVPLSSEARARVGALKQRVIALVATALDGYSNNPKLTAQLLVETADTLTHRWFAEDDGNLTSPEIMTSELRCMLSAYLVATAGAHT</sequence>
<dbReference type="GO" id="GO:0000976">
    <property type="term" value="F:transcription cis-regulatory region binding"/>
    <property type="evidence" value="ECO:0007669"/>
    <property type="project" value="TreeGrafter"/>
</dbReference>
<dbReference type="EMBL" id="CAEZTL010000090">
    <property type="protein sequence ID" value="CAB4573818.1"/>
    <property type="molecule type" value="Genomic_DNA"/>
</dbReference>
<protein>
    <submittedName>
        <fullName evidence="5">Unannotated protein</fullName>
    </submittedName>
</protein>